<keyword evidence="3" id="KW-1185">Reference proteome</keyword>
<dbReference type="RefSeq" id="XP_004339118.1">
    <property type="nucleotide sequence ID" value="XM_004339070.1"/>
</dbReference>
<feature type="compositionally biased region" description="Basic residues" evidence="1">
    <location>
        <begin position="413"/>
        <end position="422"/>
    </location>
</feature>
<dbReference type="PANTHER" id="PTHR45752:SF187">
    <property type="entry name" value="LEUCINE-RICH REPEAT AND IQ DOMAIN-CONTAINING PROTEIN 4"/>
    <property type="match status" value="1"/>
</dbReference>
<reference evidence="2 3" key="1">
    <citation type="journal article" date="2013" name="Genome Biol.">
        <title>Genome of Acanthamoeba castellanii highlights extensive lateral gene transfer and early evolution of tyrosine kinase signaling.</title>
        <authorList>
            <person name="Clarke M."/>
            <person name="Lohan A.J."/>
            <person name="Liu B."/>
            <person name="Lagkouvardos I."/>
            <person name="Roy S."/>
            <person name="Zafar N."/>
            <person name="Bertelli C."/>
            <person name="Schilde C."/>
            <person name="Kianianmomeni A."/>
            <person name="Burglin T.R."/>
            <person name="Frech C."/>
            <person name="Turcotte B."/>
            <person name="Kopec K.O."/>
            <person name="Synnott J.M."/>
            <person name="Choo C."/>
            <person name="Paponov I."/>
            <person name="Finkler A."/>
            <person name="Soon Heng Tan C."/>
            <person name="Hutchins A.P."/>
            <person name="Weinmeier T."/>
            <person name="Rattei T."/>
            <person name="Chu J.S."/>
            <person name="Gimenez G."/>
            <person name="Irimia M."/>
            <person name="Rigden D.J."/>
            <person name="Fitzpatrick D.A."/>
            <person name="Lorenzo-Morales J."/>
            <person name="Bateman A."/>
            <person name="Chiu C.H."/>
            <person name="Tang P."/>
            <person name="Hegemann P."/>
            <person name="Fromm H."/>
            <person name="Raoult D."/>
            <person name="Greub G."/>
            <person name="Miranda-Saavedra D."/>
            <person name="Chen N."/>
            <person name="Nash P."/>
            <person name="Ginger M.L."/>
            <person name="Horn M."/>
            <person name="Schaap P."/>
            <person name="Caler L."/>
            <person name="Loftus B."/>
        </authorList>
    </citation>
    <scope>NUCLEOTIDE SEQUENCE [LARGE SCALE GENOMIC DNA]</scope>
    <source>
        <strain evidence="2 3">Neff</strain>
    </source>
</reference>
<evidence type="ECO:0000256" key="1">
    <source>
        <dbReference type="SAM" id="MobiDB-lite"/>
    </source>
</evidence>
<dbReference type="STRING" id="1257118.L8GVU1"/>
<protein>
    <submittedName>
        <fullName evidence="2">Leucine rich repeat domain containing protein</fullName>
    </submittedName>
</protein>
<dbReference type="KEGG" id="acan:ACA1_057400"/>
<name>L8GVU1_ACACF</name>
<feature type="compositionally biased region" description="Basic and acidic residues" evidence="1">
    <location>
        <begin position="450"/>
        <end position="465"/>
    </location>
</feature>
<dbReference type="Proteomes" id="UP000011083">
    <property type="component" value="Unassembled WGS sequence"/>
</dbReference>
<sequence length="811" mass="92732">MEAHAGALWESILPVEEEERGHVRSLLWRCVDLVVRDITSCAALDTLPLDVQAALLALVCRRRVCDRRLMRLFSPELHVGPNMLLHNMGFALSGLKVLSRFAHVARLDLSGQKALDCRRVGPVIARMRGLTSLNLRRYPHHLSLADMKSIAGLTGLAELNLSRSRVEDAHANLLAGLSSSLTSLDISRCRGLRGDLWALPKLTQLRALNISSVDLLPLVLDYVDQMSSLVRLNASMSNWLRDTSRLAGLTQLEDLDLANVSRMTDESLEGLQSLTRLRRLNLKGTDLSDYGLTMFLTNLHNLELLDLSNTAASKAPKKLLDQGRLPSLRQVNLIQNYRAFTEGDLMAIKKLRVMCNWTSFQDTVAWTFESSETTRDPDLCARWLEFLRGRLHNGDTKNDYYGGRWNFRPRVERSRRRPRPARRGMQQFAIPEQPAASTSALKKQRHKAKSYRESGDGSDQEDHRGYNLTGSLLSHDRSSMVRRAIPYLGQVLQLMTAHFDHREVVNHGISLVRELSHCLVQPSLRIELAQELSEQEWRDFMYRCLWAYPSDAMTVKNVLKALPAMYNSGPARESADRYLALALTEGFVASMVCSIAQHPHQPRLLLSAGRLAEHAIKSSLRERVIDELLRIGFLEVFRSALAPFAKSHTTREQTYVVNGQRVIKMLHGALRAAVPKQTPGSWAKPSPVKHPKARKLAEILPAETKLDANRNRRRRKKQAKQSRQHFREVVHRKKEKRDRKFKRMEVRYKRRNYREEEAAKEEEYDRVCNLKEARGTQWMKNQKAKNLRLKKQHRGDLRAKSSYDFAADIYL</sequence>
<feature type="region of interest" description="Disordered" evidence="1">
    <location>
        <begin position="676"/>
        <end position="738"/>
    </location>
</feature>
<dbReference type="EMBL" id="KB007974">
    <property type="protein sequence ID" value="ELR17105.1"/>
    <property type="molecule type" value="Genomic_DNA"/>
</dbReference>
<dbReference type="SUPFAM" id="SSF52047">
    <property type="entry name" value="RNI-like"/>
    <property type="match status" value="1"/>
</dbReference>
<dbReference type="OrthoDB" id="120976at2759"/>
<evidence type="ECO:0000313" key="3">
    <source>
        <dbReference type="Proteomes" id="UP000011083"/>
    </source>
</evidence>
<feature type="region of interest" description="Disordered" evidence="1">
    <location>
        <begin position="411"/>
        <end position="467"/>
    </location>
</feature>
<dbReference type="InterPro" id="IPR032675">
    <property type="entry name" value="LRR_dom_sf"/>
</dbReference>
<dbReference type="Gene3D" id="3.80.10.10">
    <property type="entry name" value="Ribonuclease Inhibitor"/>
    <property type="match status" value="1"/>
</dbReference>
<organism evidence="2 3">
    <name type="scientific">Acanthamoeba castellanii (strain ATCC 30010 / Neff)</name>
    <dbReference type="NCBI Taxonomy" id="1257118"/>
    <lineage>
        <taxon>Eukaryota</taxon>
        <taxon>Amoebozoa</taxon>
        <taxon>Discosea</taxon>
        <taxon>Longamoebia</taxon>
        <taxon>Centramoebida</taxon>
        <taxon>Acanthamoebidae</taxon>
        <taxon>Acanthamoeba</taxon>
    </lineage>
</organism>
<evidence type="ECO:0000313" key="2">
    <source>
        <dbReference type="EMBL" id="ELR17105.1"/>
    </source>
</evidence>
<gene>
    <name evidence="2" type="ORF">ACA1_057400</name>
</gene>
<dbReference type="InterPro" id="IPR050715">
    <property type="entry name" value="LRR-SigEffector_domain"/>
</dbReference>
<feature type="compositionally biased region" description="Basic residues" evidence="1">
    <location>
        <begin position="711"/>
        <end position="738"/>
    </location>
</feature>
<proteinExistence type="predicted"/>
<dbReference type="GeneID" id="14918449"/>
<accession>L8GVU1</accession>
<dbReference type="AlphaFoldDB" id="L8GVU1"/>
<dbReference type="PANTHER" id="PTHR45752">
    <property type="entry name" value="LEUCINE-RICH REPEAT-CONTAINING"/>
    <property type="match status" value="1"/>
</dbReference>
<dbReference type="VEuPathDB" id="AmoebaDB:ACA1_057400"/>